<sequence length="168" mass="19233">MLKGRSIRSIIERYKKANSDGSNSGSATEINAQYYQQESAKLRQQIQMMQSSNRNLMGECLSALTVKDLKQLENRLERGISRIRSKKHEMLLGDIEFLQKREAELEHENSFLRAKINEVERMQQLNTVPSEHLNEENGFVSRDHILAQNLLEAGSAFTNADKNLLQLG</sequence>
<name>A0A9Q1GW03_9CARY</name>
<dbReference type="InterPro" id="IPR002487">
    <property type="entry name" value="TF_Kbox"/>
</dbReference>
<proteinExistence type="predicted"/>
<keyword evidence="4" id="KW-1185">Reference proteome</keyword>
<dbReference type="Proteomes" id="UP001153076">
    <property type="component" value="Unassembled WGS sequence"/>
</dbReference>
<dbReference type="EMBL" id="JAKOGI010001288">
    <property type="protein sequence ID" value="KAJ8426462.1"/>
    <property type="molecule type" value="Genomic_DNA"/>
</dbReference>
<evidence type="ECO:0000259" key="2">
    <source>
        <dbReference type="PROSITE" id="PS51297"/>
    </source>
</evidence>
<gene>
    <name evidence="3" type="ORF">Cgig2_018382</name>
</gene>
<dbReference type="GO" id="GO:0005634">
    <property type="term" value="C:nucleus"/>
    <property type="evidence" value="ECO:0007669"/>
    <property type="project" value="InterPro"/>
</dbReference>
<dbReference type="OrthoDB" id="1898716at2759"/>
<protein>
    <recommendedName>
        <fullName evidence="2">K-box domain-containing protein</fullName>
    </recommendedName>
</protein>
<dbReference type="GO" id="GO:0003700">
    <property type="term" value="F:DNA-binding transcription factor activity"/>
    <property type="evidence" value="ECO:0007669"/>
    <property type="project" value="InterPro"/>
</dbReference>
<organism evidence="3 4">
    <name type="scientific">Carnegiea gigantea</name>
    <dbReference type="NCBI Taxonomy" id="171969"/>
    <lineage>
        <taxon>Eukaryota</taxon>
        <taxon>Viridiplantae</taxon>
        <taxon>Streptophyta</taxon>
        <taxon>Embryophyta</taxon>
        <taxon>Tracheophyta</taxon>
        <taxon>Spermatophyta</taxon>
        <taxon>Magnoliopsida</taxon>
        <taxon>eudicotyledons</taxon>
        <taxon>Gunneridae</taxon>
        <taxon>Pentapetalae</taxon>
        <taxon>Caryophyllales</taxon>
        <taxon>Cactineae</taxon>
        <taxon>Cactaceae</taxon>
        <taxon>Cactoideae</taxon>
        <taxon>Echinocereeae</taxon>
        <taxon>Carnegiea</taxon>
    </lineage>
</organism>
<dbReference type="Pfam" id="PF01486">
    <property type="entry name" value="K-box"/>
    <property type="match status" value="1"/>
</dbReference>
<keyword evidence="1" id="KW-0175">Coiled coil</keyword>
<feature type="coiled-coil region" evidence="1">
    <location>
        <begin position="69"/>
        <end position="122"/>
    </location>
</feature>
<comment type="caution">
    <text evidence="3">The sequence shown here is derived from an EMBL/GenBank/DDBJ whole genome shotgun (WGS) entry which is preliminary data.</text>
</comment>
<reference evidence="3" key="1">
    <citation type="submission" date="2022-04" db="EMBL/GenBank/DDBJ databases">
        <title>Carnegiea gigantea Genome sequencing and assembly v2.</title>
        <authorList>
            <person name="Copetti D."/>
            <person name="Sanderson M.J."/>
            <person name="Burquez A."/>
            <person name="Wojciechowski M.F."/>
        </authorList>
    </citation>
    <scope>NUCLEOTIDE SEQUENCE</scope>
    <source>
        <strain evidence="3">SGP5-SGP5p</strain>
        <tissue evidence="3">Aerial part</tissue>
    </source>
</reference>
<dbReference type="PROSITE" id="PS51297">
    <property type="entry name" value="K_BOX"/>
    <property type="match status" value="1"/>
</dbReference>
<evidence type="ECO:0000256" key="1">
    <source>
        <dbReference type="SAM" id="Coils"/>
    </source>
</evidence>
<accession>A0A9Q1GW03</accession>
<feature type="domain" description="K-box" evidence="2">
    <location>
        <begin position="32"/>
        <end position="122"/>
    </location>
</feature>
<dbReference type="AlphaFoldDB" id="A0A9Q1GW03"/>
<evidence type="ECO:0000313" key="3">
    <source>
        <dbReference type="EMBL" id="KAJ8426462.1"/>
    </source>
</evidence>
<evidence type="ECO:0000313" key="4">
    <source>
        <dbReference type="Proteomes" id="UP001153076"/>
    </source>
</evidence>